<evidence type="ECO:0000256" key="3">
    <source>
        <dbReference type="ARBA" id="ARBA00023125"/>
    </source>
</evidence>
<evidence type="ECO:0000256" key="2">
    <source>
        <dbReference type="ARBA" id="ARBA00022747"/>
    </source>
</evidence>
<dbReference type="PANTHER" id="PTHR30408:SF12">
    <property type="entry name" value="TYPE I RESTRICTION ENZYME MJAVIII SPECIFICITY SUBUNIT"/>
    <property type="match status" value="1"/>
</dbReference>
<feature type="coiled-coil region" evidence="4">
    <location>
        <begin position="367"/>
        <end position="394"/>
    </location>
</feature>
<keyword evidence="7" id="KW-1185">Reference proteome</keyword>
<keyword evidence="3" id="KW-0238">DNA-binding</keyword>
<reference evidence="7" key="1">
    <citation type="journal article" date="2019" name="Int. J. Syst. Evol. Microbiol.">
        <title>The Global Catalogue of Microorganisms (GCM) 10K type strain sequencing project: providing services to taxonomists for standard genome sequencing and annotation.</title>
        <authorList>
            <consortium name="The Broad Institute Genomics Platform"/>
            <consortium name="The Broad Institute Genome Sequencing Center for Infectious Disease"/>
            <person name="Wu L."/>
            <person name="Ma J."/>
        </authorList>
    </citation>
    <scope>NUCLEOTIDE SEQUENCE [LARGE SCALE GENOMIC DNA]</scope>
    <source>
        <strain evidence="7">CGMCC 1.15407</strain>
    </source>
</reference>
<comment type="caution">
    <text evidence="6">The sequence shown here is derived from an EMBL/GenBank/DDBJ whole genome shotgun (WGS) entry which is preliminary data.</text>
</comment>
<dbReference type="PANTHER" id="PTHR30408">
    <property type="entry name" value="TYPE-1 RESTRICTION ENZYME ECOKI SPECIFICITY PROTEIN"/>
    <property type="match status" value="1"/>
</dbReference>
<dbReference type="InterPro" id="IPR052021">
    <property type="entry name" value="Type-I_RS_S_subunit"/>
</dbReference>
<dbReference type="InterPro" id="IPR044946">
    <property type="entry name" value="Restrct_endonuc_typeI_TRD_sf"/>
</dbReference>
<dbReference type="RefSeq" id="WP_137402981.1">
    <property type="nucleotide sequence ID" value="NZ_BMIU01000014.1"/>
</dbReference>
<dbReference type="Pfam" id="PF01420">
    <property type="entry name" value="Methylase_S"/>
    <property type="match status" value="1"/>
</dbReference>
<dbReference type="EMBL" id="BMIU01000014">
    <property type="protein sequence ID" value="GGF38440.1"/>
    <property type="molecule type" value="Genomic_DNA"/>
</dbReference>
<name>A0ABQ1V686_9BACT</name>
<dbReference type="GO" id="GO:0004519">
    <property type="term" value="F:endonuclease activity"/>
    <property type="evidence" value="ECO:0007669"/>
    <property type="project" value="UniProtKB-KW"/>
</dbReference>
<dbReference type="Gene3D" id="3.90.220.20">
    <property type="entry name" value="DNA methylase specificity domains"/>
    <property type="match status" value="2"/>
</dbReference>
<accession>A0ABQ1V686</accession>
<evidence type="ECO:0000313" key="6">
    <source>
        <dbReference type="EMBL" id="GGF38440.1"/>
    </source>
</evidence>
<organism evidence="6 7">
    <name type="scientific">Echinicola rosea</name>
    <dbReference type="NCBI Taxonomy" id="1807691"/>
    <lineage>
        <taxon>Bacteria</taxon>
        <taxon>Pseudomonadati</taxon>
        <taxon>Bacteroidota</taxon>
        <taxon>Cytophagia</taxon>
        <taxon>Cytophagales</taxon>
        <taxon>Cyclobacteriaceae</taxon>
        <taxon>Echinicola</taxon>
    </lineage>
</organism>
<keyword evidence="6" id="KW-0255">Endonuclease</keyword>
<evidence type="ECO:0000313" key="7">
    <source>
        <dbReference type="Proteomes" id="UP000647339"/>
    </source>
</evidence>
<dbReference type="Proteomes" id="UP000647339">
    <property type="component" value="Unassembled WGS sequence"/>
</dbReference>
<comment type="similarity">
    <text evidence="1">Belongs to the type-I restriction system S methylase family.</text>
</comment>
<keyword evidence="6" id="KW-0540">Nuclease</keyword>
<gene>
    <name evidence="6" type="ORF">GCM10011339_28830</name>
</gene>
<dbReference type="InterPro" id="IPR000055">
    <property type="entry name" value="Restrct_endonuc_typeI_TRD"/>
</dbReference>
<evidence type="ECO:0000256" key="1">
    <source>
        <dbReference type="ARBA" id="ARBA00010923"/>
    </source>
</evidence>
<dbReference type="CDD" id="cd16961">
    <property type="entry name" value="RMtype1_S_TRD-CR_like"/>
    <property type="match status" value="1"/>
</dbReference>
<feature type="domain" description="Type I restriction modification DNA specificity" evidence="5">
    <location>
        <begin position="67"/>
        <end position="189"/>
    </location>
</feature>
<keyword evidence="6" id="KW-0378">Hydrolase</keyword>
<proteinExistence type="inferred from homology"/>
<protein>
    <submittedName>
        <fullName evidence="6">Restriction endonuclease subunit S</fullName>
    </submittedName>
</protein>
<evidence type="ECO:0000256" key="4">
    <source>
        <dbReference type="SAM" id="Coils"/>
    </source>
</evidence>
<keyword evidence="2" id="KW-0680">Restriction system</keyword>
<sequence>MKIPDSVKPGIPKLPSKIPSGWNLLTMNKVFNELNRKAKVEDDVLYDLVTVKRSRGGVQKRERLRGDQISVKSQFFIKENDFLISRRQIVHGACGVVPKELDGSIVSNEYLVLKVNPDFDLNFIKYYSHSQYFQQTCFHSSIGVHVEKMIFKPHWWYKFKHILPNLKEQKKIALILSTWDSVILKYEQIIDVLSKRNKGLAQQLLTGKLRLEGYNDSWINKPLGHFFTERKETGFTELPLLSVGESGVYPQNGSNKKDTSNSDKEKYKRICPGDIGYNTMRMWQGRSAISELEGIVSPAYTIVTPKNNADVLFFSFLFKQRKMVHKFFRNSQGLVDDTLNCKFKDFKIIMVEVPNSINEQKAIAAVLSEAKKELTIYQQQLDILKEQKKGLIQKLLTGEIRVNIKEN</sequence>
<dbReference type="SUPFAM" id="SSF116734">
    <property type="entry name" value="DNA methylase specificity domain"/>
    <property type="match status" value="2"/>
</dbReference>
<evidence type="ECO:0000259" key="5">
    <source>
        <dbReference type="Pfam" id="PF01420"/>
    </source>
</evidence>
<keyword evidence="4" id="KW-0175">Coiled coil</keyword>